<dbReference type="AlphaFoldDB" id="A0A2V1IKD6"/>
<keyword evidence="3" id="KW-1185">Reference proteome</keyword>
<dbReference type="GeneID" id="82527190"/>
<evidence type="ECO:0000313" key="2">
    <source>
        <dbReference type="EMBL" id="PWB00464.1"/>
    </source>
</evidence>
<protein>
    <submittedName>
        <fullName evidence="2">DUF4857 domain-containing protein</fullName>
    </submittedName>
</protein>
<dbReference type="Proteomes" id="UP000244905">
    <property type="component" value="Unassembled WGS sequence"/>
</dbReference>
<feature type="transmembrane region" description="Helical" evidence="1">
    <location>
        <begin position="362"/>
        <end position="381"/>
    </location>
</feature>
<keyword evidence="1" id="KW-0472">Membrane</keyword>
<gene>
    <name evidence="2" type="ORF">C5O23_12745</name>
</gene>
<dbReference type="InterPro" id="IPR032333">
    <property type="entry name" value="DUF4857"/>
</dbReference>
<dbReference type="Pfam" id="PF16149">
    <property type="entry name" value="DUF4857"/>
    <property type="match status" value="1"/>
</dbReference>
<dbReference type="RefSeq" id="WP_107033306.1">
    <property type="nucleotide sequence ID" value="NZ_CAOLYA010000006.1"/>
</dbReference>
<proteinExistence type="predicted"/>
<evidence type="ECO:0000256" key="1">
    <source>
        <dbReference type="SAM" id="Phobius"/>
    </source>
</evidence>
<name>A0A2V1IKD6_9BACT</name>
<accession>A0A2V1IKD6</accession>
<sequence length="415" mass="47620">MKKAYTILLVTLSVIVLSWFLPWLYSLLFPVGASDPFIAYSPISDRMIVSERTGEKESVIYPLDTDGVREEGVVYTKEQRDSLLPQLYFTQLVAREQMPDSINGIEISIPRLKHNSWVFTSSPRDINKRFADVYLIMESMPARIDLEDPTEVFRFRDGRVEFIEMETNQINQARSKRFTEIFNDRGFTLPMKSFSANITSRKAYDEGYLMVDDNGDIFHMKMQAGRPYMSKVRKPDSLRAAHVFIMENIDKEAIGLMSDETHNLYLIERDGYRLCQLPVGKVDPEKDRFSVVKNLFNIIVRVSNQDGTRWSALDADDYSLLASYAKTSEKSTVAKIGSYIFPYTLSFTSTSDCYATPRIESFSWAAFVLNAMFALVIFIVYRRRTADAICRPALASLVTLVFGIFAFIPFIIIRN</sequence>
<organism evidence="2 3">
    <name type="scientific">Duncaniella muris</name>
    <dbReference type="NCBI Taxonomy" id="2094150"/>
    <lineage>
        <taxon>Bacteria</taxon>
        <taxon>Pseudomonadati</taxon>
        <taxon>Bacteroidota</taxon>
        <taxon>Bacteroidia</taxon>
        <taxon>Bacteroidales</taxon>
        <taxon>Muribaculaceae</taxon>
        <taxon>Duncaniella</taxon>
    </lineage>
</organism>
<feature type="transmembrane region" description="Helical" evidence="1">
    <location>
        <begin position="393"/>
        <end position="413"/>
    </location>
</feature>
<keyword evidence="1" id="KW-0812">Transmembrane</keyword>
<comment type="caution">
    <text evidence="2">The sequence shown here is derived from an EMBL/GenBank/DDBJ whole genome shotgun (WGS) entry which is preliminary data.</text>
</comment>
<evidence type="ECO:0000313" key="3">
    <source>
        <dbReference type="Proteomes" id="UP000244905"/>
    </source>
</evidence>
<reference evidence="3" key="1">
    <citation type="submission" date="2018-02" db="EMBL/GenBank/DDBJ databases">
        <authorList>
            <person name="Clavel T."/>
            <person name="Strowig T."/>
        </authorList>
    </citation>
    <scope>NUCLEOTIDE SEQUENCE [LARGE SCALE GENOMIC DNA]</scope>
    <source>
        <strain evidence="3">DSM 103720</strain>
    </source>
</reference>
<keyword evidence="1" id="KW-1133">Transmembrane helix</keyword>
<dbReference type="EMBL" id="PUEC01000041">
    <property type="protein sequence ID" value="PWB00464.1"/>
    <property type="molecule type" value="Genomic_DNA"/>
</dbReference>